<comment type="caution">
    <text evidence="3">The sequence shown here is derived from an EMBL/GenBank/DDBJ whole genome shotgun (WGS) entry which is preliminary data.</text>
</comment>
<feature type="transmembrane region" description="Helical" evidence="2">
    <location>
        <begin position="26"/>
        <end position="51"/>
    </location>
</feature>
<reference evidence="3 4" key="1">
    <citation type="submission" date="2020-07" db="EMBL/GenBank/DDBJ databases">
        <title>Comparative genomics of pyrophilous fungi reveals a link between fire events and developmental genes.</title>
        <authorList>
            <consortium name="DOE Joint Genome Institute"/>
            <person name="Steindorff A.S."/>
            <person name="Carver A."/>
            <person name="Calhoun S."/>
            <person name="Stillman K."/>
            <person name="Liu H."/>
            <person name="Lipzen A."/>
            <person name="Pangilinan J."/>
            <person name="Labutti K."/>
            <person name="Bruns T.D."/>
            <person name="Grigoriev I.V."/>
        </authorList>
    </citation>
    <scope>NUCLEOTIDE SEQUENCE [LARGE SCALE GENOMIC DNA]</scope>
    <source>
        <strain evidence="3 4">CBS 144469</strain>
    </source>
</reference>
<feature type="compositionally biased region" description="Polar residues" evidence="1">
    <location>
        <begin position="101"/>
        <end position="118"/>
    </location>
</feature>
<keyword evidence="2" id="KW-1133">Transmembrane helix</keyword>
<feature type="compositionally biased region" description="Polar residues" evidence="1">
    <location>
        <begin position="211"/>
        <end position="220"/>
    </location>
</feature>
<feature type="region of interest" description="Disordered" evidence="1">
    <location>
        <begin position="200"/>
        <end position="233"/>
    </location>
</feature>
<dbReference type="EMBL" id="JACGCI010000018">
    <property type="protein sequence ID" value="KAF6758723.1"/>
    <property type="molecule type" value="Genomic_DNA"/>
</dbReference>
<organism evidence="3 4">
    <name type="scientific">Ephemerocybe angulata</name>
    <dbReference type="NCBI Taxonomy" id="980116"/>
    <lineage>
        <taxon>Eukaryota</taxon>
        <taxon>Fungi</taxon>
        <taxon>Dikarya</taxon>
        <taxon>Basidiomycota</taxon>
        <taxon>Agaricomycotina</taxon>
        <taxon>Agaricomycetes</taxon>
        <taxon>Agaricomycetidae</taxon>
        <taxon>Agaricales</taxon>
        <taxon>Agaricineae</taxon>
        <taxon>Psathyrellaceae</taxon>
        <taxon>Ephemerocybe</taxon>
    </lineage>
</organism>
<dbReference type="OrthoDB" id="3265603at2759"/>
<feature type="region of interest" description="Disordered" evidence="1">
    <location>
        <begin position="58"/>
        <end position="87"/>
    </location>
</feature>
<keyword evidence="2" id="KW-0472">Membrane</keyword>
<protein>
    <submittedName>
        <fullName evidence="3">Uncharacterized protein</fullName>
    </submittedName>
</protein>
<feature type="region of interest" description="Disordered" evidence="1">
    <location>
        <begin position="100"/>
        <end position="120"/>
    </location>
</feature>
<evidence type="ECO:0000313" key="3">
    <source>
        <dbReference type="EMBL" id="KAF6758723.1"/>
    </source>
</evidence>
<keyword evidence="4" id="KW-1185">Reference proteome</keyword>
<feature type="compositionally biased region" description="Polar residues" evidence="1">
    <location>
        <begin position="158"/>
        <end position="167"/>
    </location>
</feature>
<dbReference type="AlphaFoldDB" id="A0A8H6I744"/>
<feature type="region of interest" description="Disordered" evidence="1">
    <location>
        <begin position="158"/>
        <end position="182"/>
    </location>
</feature>
<name>A0A8H6I744_9AGAR</name>
<evidence type="ECO:0000313" key="4">
    <source>
        <dbReference type="Proteomes" id="UP000521943"/>
    </source>
</evidence>
<gene>
    <name evidence="3" type="ORF">DFP72DRAFT_888049</name>
</gene>
<proteinExistence type="predicted"/>
<evidence type="ECO:0000256" key="1">
    <source>
        <dbReference type="SAM" id="MobiDB-lite"/>
    </source>
</evidence>
<sequence>MAALVSRETMVRRAIPKIRGSSGGELSFIAVVVVLVLIIVVACSAVVYLLLESRKTRNRPHQRYQVPTSRNLELGGSTAGGPPPSRLRSAVDRFLGRHKANNLSESAGPQTPRRSGQSWVKAAGQDYENIGSLSPGMRGHGTQMSEVLQIDNSLPPSVVASLNSSPTLRPKPLDPRERVSSILSDTSMSVASYREGTTVRYPEPFAPAPQRSISNITGQLSPSMFSSPASSPPPSVIGLSVNRLASSSPEPILEDDGDGDVAEANEARVYPSARGRSFATQSGVSMRTFDTGSKFIEGL</sequence>
<keyword evidence="2" id="KW-0812">Transmembrane</keyword>
<evidence type="ECO:0000256" key="2">
    <source>
        <dbReference type="SAM" id="Phobius"/>
    </source>
</evidence>
<accession>A0A8H6I744</accession>
<dbReference type="Proteomes" id="UP000521943">
    <property type="component" value="Unassembled WGS sequence"/>
</dbReference>